<dbReference type="Proteomes" id="UP000825935">
    <property type="component" value="Chromosome 7"/>
</dbReference>
<dbReference type="InterPro" id="IPR008972">
    <property type="entry name" value="Cupredoxin"/>
</dbReference>
<dbReference type="AlphaFoldDB" id="A0A8T2UEZ8"/>
<evidence type="ECO:0000256" key="4">
    <source>
        <dbReference type="SAM" id="Phobius"/>
    </source>
</evidence>
<evidence type="ECO:0000256" key="2">
    <source>
        <dbReference type="ARBA" id="ARBA00023180"/>
    </source>
</evidence>
<protein>
    <recommendedName>
        <fullName evidence="6">Phytocyanin domain-containing protein</fullName>
    </recommendedName>
</protein>
<keyword evidence="4" id="KW-1133">Transmembrane helix</keyword>
<dbReference type="Pfam" id="PF02298">
    <property type="entry name" value="Cu_bind_like"/>
    <property type="match status" value="1"/>
</dbReference>
<reference evidence="7" key="1">
    <citation type="submission" date="2021-08" db="EMBL/GenBank/DDBJ databases">
        <title>WGS assembly of Ceratopteris richardii.</title>
        <authorList>
            <person name="Marchant D.B."/>
            <person name="Chen G."/>
            <person name="Jenkins J."/>
            <person name="Shu S."/>
            <person name="Leebens-Mack J."/>
            <person name="Grimwood J."/>
            <person name="Schmutz J."/>
            <person name="Soltis P."/>
            <person name="Soltis D."/>
            <person name="Chen Z.-H."/>
        </authorList>
    </citation>
    <scope>NUCLEOTIDE SEQUENCE</scope>
    <source>
        <strain evidence="7">Whitten #5841</strain>
        <tissue evidence="7">Leaf</tissue>
    </source>
</reference>
<dbReference type="InterPro" id="IPR039391">
    <property type="entry name" value="Phytocyanin-like"/>
</dbReference>
<dbReference type="PANTHER" id="PTHR33021:SF339">
    <property type="entry name" value="OS07G0570600 PROTEIN"/>
    <property type="match status" value="1"/>
</dbReference>
<gene>
    <name evidence="7" type="ORF">KP509_07G006900</name>
</gene>
<dbReference type="GO" id="GO:0005886">
    <property type="term" value="C:plasma membrane"/>
    <property type="evidence" value="ECO:0007669"/>
    <property type="project" value="TreeGrafter"/>
</dbReference>
<evidence type="ECO:0000256" key="1">
    <source>
        <dbReference type="ARBA" id="ARBA00022723"/>
    </source>
</evidence>
<feature type="chain" id="PRO_5035938493" description="Phytocyanin domain-containing protein" evidence="5">
    <location>
        <begin position="34"/>
        <end position="196"/>
    </location>
</feature>
<evidence type="ECO:0000256" key="5">
    <source>
        <dbReference type="SAM" id="SignalP"/>
    </source>
</evidence>
<feature type="signal peptide" evidence="5">
    <location>
        <begin position="1"/>
        <end position="33"/>
    </location>
</feature>
<keyword evidence="4" id="KW-0472">Membrane</keyword>
<evidence type="ECO:0000313" key="7">
    <source>
        <dbReference type="EMBL" id="KAH7432075.1"/>
    </source>
</evidence>
<dbReference type="FunFam" id="2.60.40.420:FF:000003">
    <property type="entry name" value="Blue copper"/>
    <property type="match status" value="1"/>
</dbReference>
<feature type="domain" description="Phytocyanin" evidence="6">
    <location>
        <begin position="34"/>
        <end position="131"/>
    </location>
</feature>
<keyword evidence="2" id="KW-0325">Glycoprotein</keyword>
<keyword evidence="5" id="KW-0732">Signal</keyword>
<evidence type="ECO:0000256" key="3">
    <source>
        <dbReference type="SAM" id="MobiDB-lite"/>
    </source>
</evidence>
<dbReference type="GO" id="GO:0046872">
    <property type="term" value="F:metal ion binding"/>
    <property type="evidence" value="ECO:0007669"/>
    <property type="project" value="UniProtKB-KW"/>
</dbReference>
<dbReference type="SUPFAM" id="SSF49503">
    <property type="entry name" value="Cupredoxins"/>
    <property type="match status" value="1"/>
</dbReference>
<dbReference type="PANTHER" id="PTHR33021">
    <property type="entry name" value="BLUE COPPER PROTEIN"/>
    <property type="match status" value="1"/>
</dbReference>
<feature type="transmembrane region" description="Helical" evidence="4">
    <location>
        <begin position="174"/>
        <end position="195"/>
    </location>
</feature>
<comment type="caution">
    <text evidence="7">The sequence shown here is derived from an EMBL/GenBank/DDBJ whole genome shotgun (WGS) entry which is preliminary data.</text>
</comment>
<organism evidence="7 8">
    <name type="scientific">Ceratopteris richardii</name>
    <name type="common">Triangle waterfern</name>
    <dbReference type="NCBI Taxonomy" id="49495"/>
    <lineage>
        <taxon>Eukaryota</taxon>
        <taxon>Viridiplantae</taxon>
        <taxon>Streptophyta</taxon>
        <taxon>Embryophyta</taxon>
        <taxon>Tracheophyta</taxon>
        <taxon>Polypodiopsida</taxon>
        <taxon>Polypodiidae</taxon>
        <taxon>Polypodiales</taxon>
        <taxon>Pteridineae</taxon>
        <taxon>Pteridaceae</taxon>
        <taxon>Parkerioideae</taxon>
        <taxon>Ceratopteris</taxon>
    </lineage>
</organism>
<feature type="region of interest" description="Disordered" evidence="3">
    <location>
        <begin position="137"/>
        <end position="168"/>
    </location>
</feature>
<dbReference type="InterPro" id="IPR003245">
    <property type="entry name" value="Phytocyanin_dom"/>
</dbReference>
<keyword evidence="4" id="KW-0812">Transmembrane</keyword>
<proteinExistence type="predicted"/>
<accession>A0A8T2UEZ8</accession>
<evidence type="ECO:0000259" key="6">
    <source>
        <dbReference type="PROSITE" id="PS51485"/>
    </source>
</evidence>
<keyword evidence="8" id="KW-1185">Reference proteome</keyword>
<evidence type="ECO:0000313" key="8">
    <source>
        <dbReference type="Proteomes" id="UP000825935"/>
    </source>
</evidence>
<dbReference type="CDD" id="cd04216">
    <property type="entry name" value="Phytocyanin"/>
    <property type="match status" value="1"/>
</dbReference>
<sequence length="196" mass="20490">MAAGQERGNAATGAMMVAMTLLGLCSVIKGVMAVNYVVGDSQGWTIMHYDSWLTGKTFRVGDTLEFKYNRGAHDVVEVTAAEYGTCTKGSESPYTDGDTKINLDTAGTRYFICSISGHCGAGMKLSIDVVAAASTTPSSSPTAKTPASSPSTPDANAPTPSSSSNSTASKENSAVFFAPSLWILSFILGFTILFIR</sequence>
<dbReference type="OrthoDB" id="2011645at2759"/>
<dbReference type="EMBL" id="CM035412">
    <property type="protein sequence ID" value="KAH7432075.1"/>
    <property type="molecule type" value="Genomic_DNA"/>
</dbReference>
<dbReference type="Gene3D" id="2.60.40.420">
    <property type="entry name" value="Cupredoxins - blue copper proteins"/>
    <property type="match status" value="1"/>
</dbReference>
<dbReference type="OMA" id="CTKGSES"/>
<keyword evidence="1" id="KW-0479">Metal-binding</keyword>
<dbReference type="PROSITE" id="PS51485">
    <property type="entry name" value="PHYTOCYANIN"/>
    <property type="match status" value="1"/>
</dbReference>
<dbReference type="GO" id="GO:0009055">
    <property type="term" value="F:electron transfer activity"/>
    <property type="evidence" value="ECO:0007669"/>
    <property type="project" value="InterPro"/>
</dbReference>
<name>A0A8T2UEZ8_CERRI</name>